<evidence type="ECO:0000256" key="5">
    <source>
        <dbReference type="ARBA" id="ARBA00022670"/>
    </source>
</evidence>
<dbReference type="PANTHER" id="PTHR43226:SF4">
    <property type="entry name" value="XAA-PRO AMINOPEPTIDASE 3"/>
    <property type="match status" value="1"/>
</dbReference>
<dbReference type="GO" id="GO:0005829">
    <property type="term" value="C:cytosol"/>
    <property type="evidence" value="ECO:0007669"/>
    <property type="project" value="TreeGrafter"/>
</dbReference>
<dbReference type="InterPro" id="IPR000994">
    <property type="entry name" value="Pept_M24"/>
</dbReference>
<dbReference type="InterPro" id="IPR001131">
    <property type="entry name" value="Peptidase_M24B_aminopep-P_CS"/>
</dbReference>
<keyword evidence="7 15" id="KW-0378">Hydrolase</keyword>
<comment type="catalytic activity">
    <reaction evidence="1">
        <text>Release of any N-terminal amino acid, including proline, that is linked to proline, even from a dipeptide or tripeptide.</text>
        <dbReference type="EC" id="3.4.11.9"/>
    </reaction>
</comment>
<evidence type="ECO:0000256" key="6">
    <source>
        <dbReference type="ARBA" id="ARBA00022723"/>
    </source>
</evidence>
<dbReference type="Gene3D" id="3.40.350.10">
    <property type="entry name" value="Creatinase/prolidase N-terminal domain"/>
    <property type="match status" value="1"/>
</dbReference>
<dbReference type="Pfam" id="PF00557">
    <property type="entry name" value="Peptidase_M24"/>
    <property type="match status" value="1"/>
</dbReference>
<dbReference type="SUPFAM" id="SSF55920">
    <property type="entry name" value="Creatinase/aminopeptidase"/>
    <property type="match status" value="1"/>
</dbReference>
<dbReference type="GO" id="GO:0070006">
    <property type="term" value="F:metalloaminopeptidase activity"/>
    <property type="evidence" value="ECO:0007669"/>
    <property type="project" value="InterPro"/>
</dbReference>
<dbReference type="GO" id="GO:0030145">
    <property type="term" value="F:manganese ion binding"/>
    <property type="evidence" value="ECO:0007669"/>
    <property type="project" value="InterPro"/>
</dbReference>
<protein>
    <recommendedName>
        <fullName evidence="10">Xaa-Pro aminopeptidase</fullName>
        <ecNumber evidence="4">3.4.11.9</ecNumber>
    </recommendedName>
    <alternativeName>
        <fullName evidence="11">Aminopeptidase P II</fullName>
    </alternativeName>
    <alternativeName>
        <fullName evidence="12">X-Pro aminopeptidase</fullName>
    </alternativeName>
</protein>
<dbReference type="AlphaFoldDB" id="A0AAF0C6F0"/>
<dbReference type="SUPFAM" id="SSF53092">
    <property type="entry name" value="Creatinase/prolidase N-terminal domain"/>
    <property type="match status" value="1"/>
</dbReference>
<dbReference type="InterPro" id="IPR036005">
    <property type="entry name" value="Creatinase/aminopeptidase-like"/>
</dbReference>
<gene>
    <name evidence="15" type="primary">pepP</name>
    <name evidence="15" type="ORF">SG35_021805</name>
</gene>
<dbReference type="GO" id="GO:0006508">
    <property type="term" value="P:proteolysis"/>
    <property type="evidence" value="ECO:0007669"/>
    <property type="project" value="UniProtKB-KW"/>
</dbReference>
<dbReference type="Pfam" id="PF05195">
    <property type="entry name" value="AMP_N"/>
    <property type="match status" value="1"/>
</dbReference>
<evidence type="ECO:0000256" key="3">
    <source>
        <dbReference type="ARBA" id="ARBA00008766"/>
    </source>
</evidence>
<keyword evidence="16" id="KW-1185">Reference proteome</keyword>
<dbReference type="FunFam" id="3.90.230.10:FF:000002">
    <property type="entry name" value="Xaa-Pro aminopeptidase 3"/>
    <property type="match status" value="1"/>
</dbReference>
<dbReference type="EMBL" id="CP059735">
    <property type="protein sequence ID" value="WDE01980.1"/>
    <property type="molecule type" value="Genomic_DNA"/>
</dbReference>
<dbReference type="CDD" id="cd01087">
    <property type="entry name" value="Prolidase"/>
    <property type="match status" value="1"/>
</dbReference>
<dbReference type="InterPro" id="IPR052433">
    <property type="entry name" value="X-Pro_dipept-like"/>
</dbReference>
<reference evidence="15 16" key="2">
    <citation type="journal article" date="2022" name="Mar. Drugs">
        <title>Bioassay-Guided Fractionation Leads to the Detection of Cholic Acid Generated by the Rare Thalassomonas sp.</title>
        <authorList>
            <person name="Pheiffer F."/>
            <person name="Schneider Y.K."/>
            <person name="Hansen E.H."/>
            <person name="Andersen J.H."/>
            <person name="Isaksson J."/>
            <person name="Busche T."/>
            <person name="R C."/>
            <person name="Kalinowski J."/>
            <person name="Zyl L.V."/>
            <person name="Trindade M."/>
        </authorList>
    </citation>
    <scope>NUCLEOTIDE SEQUENCE [LARGE SCALE GENOMIC DNA]</scope>
    <source>
        <strain evidence="15 16">A5K-106</strain>
    </source>
</reference>
<organism evidence="15 16">
    <name type="scientific">Thalassomonas actiniarum</name>
    <dbReference type="NCBI Taxonomy" id="485447"/>
    <lineage>
        <taxon>Bacteria</taxon>
        <taxon>Pseudomonadati</taxon>
        <taxon>Pseudomonadota</taxon>
        <taxon>Gammaproteobacteria</taxon>
        <taxon>Alteromonadales</taxon>
        <taxon>Colwelliaceae</taxon>
        <taxon>Thalassomonas</taxon>
    </lineage>
</organism>
<evidence type="ECO:0000313" key="15">
    <source>
        <dbReference type="EMBL" id="WDE01980.1"/>
    </source>
</evidence>
<evidence type="ECO:0000256" key="13">
    <source>
        <dbReference type="RuleBase" id="RU000590"/>
    </source>
</evidence>
<dbReference type="InterPro" id="IPR007865">
    <property type="entry name" value="Aminopep_P_N"/>
</dbReference>
<dbReference type="NCBIfam" id="NF008131">
    <property type="entry name" value="PRK10879.1"/>
    <property type="match status" value="1"/>
</dbReference>
<sequence length="467" mass="52353">MKHTLLAVSEFTGRRARFFEQMPDNSVALFAAAEEVTRSNDTEYPFCQNKNFYYLTGFNEPDALLLLIKQKEADELVCQSVLFCREKNPMQEIWHGRRIGPEQASGEYGFDASFACEEIDELVPKYLEDKAQLLFCQGADEKFDRRVLNWNSQVKAKVRQGGKAPGVLIDCSAIIDEMRLIKSPDELDIMRKVNRISGQAHQRAMEKTRPGKFEYQIEAELLHEFARHGARHPAYGSIVAGGDNANILHYTDNNDILKNNELLLIDAGGELAGYAADITRTFPVNGKFTPEQKAIYQLVLDAQELAIKAIAPGKTLAYLNEITCEFLTRGLHQLGILTGDLTELIAARACKKYFIHGLGHWLGLDVHDVGDYQVDKKRQQLRAFEPGMAMTIEPGLYIPLHDVNEDIATPVDEKWRGIGVRIEDNILVTETGYENLTVNAPKTIAEIEALMAENTGAEADVTGQHSH</sequence>
<dbReference type="Proteomes" id="UP000032568">
    <property type="component" value="Chromosome"/>
</dbReference>
<keyword evidence="6 13" id="KW-0479">Metal-binding</keyword>
<evidence type="ECO:0000256" key="2">
    <source>
        <dbReference type="ARBA" id="ARBA00001936"/>
    </source>
</evidence>
<dbReference type="KEGG" id="tact:SG35_021805"/>
<evidence type="ECO:0000256" key="7">
    <source>
        <dbReference type="ARBA" id="ARBA00022801"/>
    </source>
</evidence>
<keyword evidence="9" id="KW-0464">Manganese</keyword>
<dbReference type="InterPro" id="IPR029149">
    <property type="entry name" value="Creatin/AminoP/Spt16_N"/>
</dbReference>
<comment type="cofactor">
    <cofactor evidence="2">
        <name>Mn(2+)</name>
        <dbReference type="ChEBI" id="CHEBI:29035"/>
    </cofactor>
</comment>
<evidence type="ECO:0000256" key="12">
    <source>
        <dbReference type="ARBA" id="ARBA00081411"/>
    </source>
</evidence>
<dbReference type="EC" id="3.4.11.9" evidence="4"/>
<evidence type="ECO:0000259" key="14">
    <source>
        <dbReference type="SMART" id="SM01011"/>
    </source>
</evidence>
<keyword evidence="8" id="KW-0482">Metalloprotease</keyword>
<dbReference type="PROSITE" id="PS00491">
    <property type="entry name" value="PROLINE_PEPTIDASE"/>
    <property type="match status" value="1"/>
</dbReference>
<evidence type="ECO:0000313" key="16">
    <source>
        <dbReference type="Proteomes" id="UP000032568"/>
    </source>
</evidence>
<keyword evidence="5" id="KW-0645">Protease</keyword>
<evidence type="ECO:0000256" key="1">
    <source>
        <dbReference type="ARBA" id="ARBA00001424"/>
    </source>
</evidence>
<accession>A0AAF0C6F0</accession>
<evidence type="ECO:0000256" key="10">
    <source>
        <dbReference type="ARBA" id="ARBA00069363"/>
    </source>
</evidence>
<reference evidence="15 16" key="1">
    <citation type="journal article" date="2015" name="Genome Announc.">
        <title>Draft Genome Sequences of Marine Isolates of Thalassomonas viridans and Thalassomonas actiniarum.</title>
        <authorList>
            <person name="Olonade I."/>
            <person name="van Zyl L.J."/>
            <person name="Trindade M."/>
        </authorList>
    </citation>
    <scope>NUCLEOTIDE SEQUENCE [LARGE SCALE GENOMIC DNA]</scope>
    <source>
        <strain evidence="15 16">A5K-106</strain>
    </source>
</reference>
<dbReference type="Gene3D" id="3.90.230.10">
    <property type="entry name" value="Creatinase/methionine aminopeptidase superfamily"/>
    <property type="match status" value="1"/>
</dbReference>
<evidence type="ECO:0000256" key="11">
    <source>
        <dbReference type="ARBA" id="ARBA00075356"/>
    </source>
</evidence>
<evidence type="ECO:0000256" key="9">
    <source>
        <dbReference type="ARBA" id="ARBA00023211"/>
    </source>
</evidence>
<name>A0AAF0C6F0_9GAMM</name>
<dbReference type="PANTHER" id="PTHR43226">
    <property type="entry name" value="XAA-PRO AMINOPEPTIDASE 3"/>
    <property type="match status" value="1"/>
</dbReference>
<feature type="domain" description="Aminopeptidase P N-terminal" evidence="14">
    <location>
        <begin position="6"/>
        <end position="144"/>
    </location>
</feature>
<keyword evidence="15" id="KW-0031">Aminopeptidase</keyword>
<comment type="similarity">
    <text evidence="3 13">Belongs to the peptidase M24B family.</text>
</comment>
<dbReference type="SMART" id="SM01011">
    <property type="entry name" value="AMP_N"/>
    <property type="match status" value="1"/>
</dbReference>
<evidence type="ECO:0000256" key="4">
    <source>
        <dbReference type="ARBA" id="ARBA00012574"/>
    </source>
</evidence>
<proteinExistence type="inferred from homology"/>
<evidence type="ECO:0000256" key="8">
    <source>
        <dbReference type="ARBA" id="ARBA00023049"/>
    </source>
</evidence>